<protein>
    <recommendedName>
        <fullName evidence="3">Reverse transcriptase domain-containing protein</fullName>
    </recommendedName>
</protein>
<proteinExistence type="predicted"/>
<dbReference type="Proteomes" id="UP001283361">
    <property type="component" value="Unassembled WGS sequence"/>
</dbReference>
<reference evidence="1" key="1">
    <citation type="journal article" date="2023" name="G3 (Bethesda)">
        <title>A reference genome for the long-term kleptoplast-retaining sea slug Elysia crispata morphotype clarki.</title>
        <authorList>
            <person name="Eastman K.E."/>
            <person name="Pendleton A.L."/>
            <person name="Shaikh M.A."/>
            <person name="Suttiyut T."/>
            <person name="Ogas R."/>
            <person name="Tomko P."/>
            <person name="Gavelis G."/>
            <person name="Widhalm J.R."/>
            <person name="Wisecaver J.H."/>
        </authorList>
    </citation>
    <scope>NUCLEOTIDE SEQUENCE</scope>
    <source>
        <strain evidence="1">ECLA1</strain>
    </source>
</reference>
<organism evidence="1 2">
    <name type="scientific">Elysia crispata</name>
    <name type="common">lettuce slug</name>
    <dbReference type="NCBI Taxonomy" id="231223"/>
    <lineage>
        <taxon>Eukaryota</taxon>
        <taxon>Metazoa</taxon>
        <taxon>Spiralia</taxon>
        <taxon>Lophotrochozoa</taxon>
        <taxon>Mollusca</taxon>
        <taxon>Gastropoda</taxon>
        <taxon>Heterobranchia</taxon>
        <taxon>Euthyneura</taxon>
        <taxon>Panpulmonata</taxon>
        <taxon>Sacoglossa</taxon>
        <taxon>Placobranchoidea</taxon>
        <taxon>Plakobranchidae</taxon>
        <taxon>Elysia</taxon>
    </lineage>
</organism>
<gene>
    <name evidence="1" type="ORF">RRG08_015216</name>
</gene>
<dbReference type="EMBL" id="JAWDGP010002490">
    <property type="protein sequence ID" value="KAK3782641.1"/>
    <property type="molecule type" value="Genomic_DNA"/>
</dbReference>
<dbReference type="InterPro" id="IPR043128">
    <property type="entry name" value="Rev_trsase/Diguanyl_cyclase"/>
</dbReference>
<dbReference type="SUPFAM" id="SSF56672">
    <property type="entry name" value="DNA/RNA polymerases"/>
    <property type="match status" value="1"/>
</dbReference>
<dbReference type="InterPro" id="IPR053134">
    <property type="entry name" value="RNA-dir_DNA_polymerase"/>
</dbReference>
<dbReference type="InterPro" id="IPR043502">
    <property type="entry name" value="DNA/RNA_pol_sf"/>
</dbReference>
<comment type="caution">
    <text evidence="1">The sequence shown here is derived from an EMBL/GenBank/DDBJ whole genome shotgun (WGS) entry which is preliminary data.</text>
</comment>
<name>A0AAE1DTN2_9GAST</name>
<dbReference type="PANTHER" id="PTHR24559">
    <property type="entry name" value="TRANSPOSON TY3-I GAG-POL POLYPROTEIN"/>
    <property type="match status" value="1"/>
</dbReference>
<dbReference type="PANTHER" id="PTHR24559:SF444">
    <property type="entry name" value="REVERSE TRANSCRIPTASE DOMAIN-CONTAINING PROTEIN"/>
    <property type="match status" value="1"/>
</dbReference>
<dbReference type="Gene3D" id="3.10.10.10">
    <property type="entry name" value="HIV Type 1 Reverse Transcriptase, subunit A, domain 1"/>
    <property type="match status" value="1"/>
</dbReference>
<dbReference type="Gene3D" id="3.30.70.270">
    <property type="match status" value="1"/>
</dbReference>
<accession>A0AAE1DTN2</accession>
<dbReference type="AlphaFoldDB" id="A0AAE1DTN2"/>
<evidence type="ECO:0000313" key="1">
    <source>
        <dbReference type="EMBL" id="KAK3782641.1"/>
    </source>
</evidence>
<evidence type="ECO:0008006" key="3">
    <source>
        <dbReference type="Google" id="ProtNLM"/>
    </source>
</evidence>
<evidence type="ECO:0000313" key="2">
    <source>
        <dbReference type="Proteomes" id="UP001283361"/>
    </source>
</evidence>
<keyword evidence="2" id="KW-1185">Reference proteome</keyword>
<sequence>MSRIQEKSTFITRKRLYEFVHMPFGLCNGPATYSRAMGAILNGLAWNVLLTFLDDICVLGKIVKDQLFQKNWCRCGCNKRKNTSLCEAHCAKKISLKPSVTGGRRAGIVCAEHSHTITLPM</sequence>